<keyword evidence="10" id="KW-1185">Reference proteome</keyword>
<keyword evidence="5" id="KW-0496">Mitochondrion</keyword>
<protein>
    <recommendedName>
        <fullName evidence="7">Transcription termination factor 3, mitochondrial</fullName>
    </recommendedName>
    <alternativeName>
        <fullName evidence="8">mTERF domain-containing protein 1, mitochondrial</fullName>
    </alternativeName>
</protein>
<dbReference type="AlphaFoldDB" id="A0A3B4FWE9"/>
<dbReference type="OrthoDB" id="637682at2759"/>
<dbReference type="GO" id="GO:0003676">
    <property type="term" value="F:nucleic acid binding"/>
    <property type="evidence" value="ECO:0007669"/>
    <property type="project" value="InterPro"/>
</dbReference>
<organism evidence="9">
    <name type="scientific">Pundamilia nyererei</name>
    <dbReference type="NCBI Taxonomy" id="303518"/>
    <lineage>
        <taxon>Eukaryota</taxon>
        <taxon>Metazoa</taxon>
        <taxon>Chordata</taxon>
        <taxon>Craniata</taxon>
        <taxon>Vertebrata</taxon>
        <taxon>Euteleostomi</taxon>
        <taxon>Actinopterygii</taxon>
        <taxon>Neopterygii</taxon>
        <taxon>Teleostei</taxon>
        <taxon>Neoteleostei</taxon>
        <taxon>Acanthomorphata</taxon>
        <taxon>Ovalentaria</taxon>
        <taxon>Cichlomorphae</taxon>
        <taxon>Cichliformes</taxon>
        <taxon>Cichlidae</taxon>
        <taxon>African cichlids</taxon>
        <taxon>Pseudocrenilabrinae</taxon>
        <taxon>Haplochromini</taxon>
        <taxon>Pundamilia</taxon>
    </lineage>
</organism>
<evidence type="ECO:0000256" key="3">
    <source>
        <dbReference type="ARBA" id="ARBA00022946"/>
    </source>
</evidence>
<comment type="subcellular location">
    <subcellularLocation>
        <location evidence="1">Mitochondrion</location>
    </subcellularLocation>
</comment>
<dbReference type="Proteomes" id="UP000695023">
    <property type="component" value="Unplaced"/>
</dbReference>
<proteinExistence type="inferred from homology"/>
<reference evidence="11" key="2">
    <citation type="submission" date="2025-04" db="UniProtKB">
        <authorList>
            <consortium name="RefSeq"/>
        </authorList>
    </citation>
    <scope>IDENTIFICATION</scope>
</reference>
<dbReference type="GO" id="GO:0006355">
    <property type="term" value="P:regulation of DNA-templated transcription"/>
    <property type="evidence" value="ECO:0007669"/>
    <property type="project" value="UniProtKB-ARBA"/>
</dbReference>
<keyword evidence="4" id="KW-0805">Transcription regulation</keyword>
<dbReference type="GO" id="GO:0006390">
    <property type="term" value="P:mitochondrial transcription"/>
    <property type="evidence" value="ECO:0007669"/>
    <property type="project" value="TreeGrafter"/>
</dbReference>
<evidence type="ECO:0000256" key="6">
    <source>
        <dbReference type="ARBA" id="ARBA00023163"/>
    </source>
</evidence>
<dbReference type="PANTHER" id="PTHR13068">
    <property type="entry name" value="CGI-12 PROTEIN-RELATED"/>
    <property type="match status" value="1"/>
</dbReference>
<dbReference type="Gene3D" id="1.25.70.10">
    <property type="entry name" value="Transcription termination factor 3, mitochondrial"/>
    <property type="match status" value="1"/>
</dbReference>
<dbReference type="GO" id="GO:0061668">
    <property type="term" value="P:mitochondrial ribosome assembly"/>
    <property type="evidence" value="ECO:0007669"/>
    <property type="project" value="TreeGrafter"/>
</dbReference>
<evidence type="ECO:0000256" key="2">
    <source>
        <dbReference type="ARBA" id="ARBA00007692"/>
    </source>
</evidence>
<dbReference type="FunFam" id="1.25.70.10:FF:000002">
    <property type="entry name" value="transcription termination factor 3, mitochondrial"/>
    <property type="match status" value="1"/>
</dbReference>
<keyword evidence="3" id="KW-0809">Transit peptide</keyword>
<evidence type="ECO:0000313" key="10">
    <source>
        <dbReference type="Proteomes" id="UP000695023"/>
    </source>
</evidence>
<gene>
    <name evidence="11" type="primary">mterf3</name>
</gene>
<evidence type="ECO:0000256" key="5">
    <source>
        <dbReference type="ARBA" id="ARBA00023128"/>
    </source>
</evidence>
<evidence type="ECO:0000256" key="7">
    <source>
        <dbReference type="ARBA" id="ARBA00071275"/>
    </source>
</evidence>
<dbReference type="Ensembl" id="ENSPNYT00000015310.1">
    <property type="protein sequence ID" value="ENSPNYP00000014927.1"/>
    <property type="gene ID" value="ENSPNYG00000011322.1"/>
</dbReference>
<dbReference type="GeneTree" id="ENSGT00390000005801"/>
<dbReference type="InterPro" id="IPR038538">
    <property type="entry name" value="MTERF_sf"/>
</dbReference>
<keyword evidence="6" id="KW-0804">Transcription</keyword>
<name>A0A3B4FWE9_9CICH</name>
<evidence type="ECO:0000313" key="11">
    <source>
        <dbReference type="RefSeq" id="XP_005728474.1"/>
    </source>
</evidence>
<dbReference type="RefSeq" id="XP_005728474.1">
    <property type="nucleotide sequence ID" value="XM_005728417.1"/>
</dbReference>
<dbReference type="InterPro" id="IPR003690">
    <property type="entry name" value="MTERF"/>
</dbReference>
<evidence type="ECO:0000256" key="8">
    <source>
        <dbReference type="ARBA" id="ARBA00081775"/>
    </source>
</evidence>
<dbReference type="Pfam" id="PF02536">
    <property type="entry name" value="mTERF"/>
    <property type="match status" value="1"/>
</dbReference>
<dbReference type="PANTHER" id="PTHR13068:SF194">
    <property type="entry name" value="TRANSCRIPTION TERMINATION FACTOR 3, MITOCHONDRIAL"/>
    <property type="match status" value="1"/>
</dbReference>
<reference evidence="9" key="1">
    <citation type="submission" date="2023-09" db="UniProtKB">
        <authorList>
            <consortium name="Ensembl"/>
        </authorList>
    </citation>
    <scope>IDENTIFICATION</scope>
</reference>
<dbReference type="STRING" id="303518.ENSPNYP00000014927"/>
<sequence>MASTCAQLCLRGTGPLYSKTVSSTWQYYTRVQQRIKVTRVPTKVISGLSIRGNHTTATTLTRLRWKQQICFYSDSAAKYLTTEAKEGTNTQELSRTNVGAHKASLLPTRDAALTTENSHISLDLDPVAQPSALEEISDEEAISISVPSAIPPASTTLRDYVDKSETLSKLVQLGVNLWKLEQRPNVGSMLLRLNFNTDVTPRLLFLKDIGVEDSRFSYIISHNPFILTESLENLQARVNYLKSKNFSSETVASMVSRAPYLLNFSVNRLDNRLGFYQQQLSLSANNTRNIVARLPRLLCGSLEPVKENLKVCEIELGFKRNEIQNIVLAVPKLLTANKRKLTEIFDFIHNTMKVPHHLITKFPQVLNSKYLRLRERHLFLEYLGKAQYDPTLPSYISLDRLASLPDETFCTELALATLEDFYLFQKTL</sequence>
<comment type="similarity">
    <text evidence="2">Belongs to the mTERF family.</text>
</comment>
<accession>A0A3B4FWE9</accession>
<dbReference type="GeneID" id="102215046"/>
<dbReference type="GO" id="GO:0005739">
    <property type="term" value="C:mitochondrion"/>
    <property type="evidence" value="ECO:0007669"/>
    <property type="project" value="UniProtKB-SubCell"/>
</dbReference>
<dbReference type="CTD" id="51001"/>
<dbReference type="SMART" id="SM00733">
    <property type="entry name" value="Mterf"/>
    <property type="match status" value="5"/>
</dbReference>
<evidence type="ECO:0000256" key="1">
    <source>
        <dbReference type="ARBA" id="ARBA00004173"/>
    </source>
</evidence>
<evidence type="ECO:0000256" key="4">
    <source>
        <dbReference type="ARBA" id="ARBA00023015"/>
    </source>
</evidence>
<evidence type="ECO:0000313" key="9">
    <source>
        <dbReference type="Ensembl" id="ENSPNYP00000014927.1"/>
    </source>
</evidence>